<keyword evidence="4" id="KW-1185">Reference proteome</keyword>
<organism evidence="3 4">
    <name type="scientific">Verticillium longisporum</name>
    <name type="common">Verticillium dahliae var. longisporum</name>
    <dbReference type="NCBI Taxonomy" id="100787"/>
    <lineage>
        <taxon>Eukaryota</taxon>
        <taxon>Fungi</taxon>
        <taxon>Dikarya</taxon>
        <taxon>Ascomycota</taxon>
        <taxon>Pezizomycotina</taxon>
        <taxon>Sordariomycetes</taxon>
        <taxon>Hypocreomycetidae</taxon>
        <taxon>Glomerellales</taxon>
        <taxon>Plectosphaerellaceae</taxon>
        <taxon>Verticillium</taxon>
    </lineage>
</organism>
<feature type="region of interest" description="Disordered" evidence="1">
    <location>
        <begin position="221"/>
        <end position="245"/>
    </location>
</feature>
<protein>
    <submittedName>
        <fullName evidence="3">Uncharacterized protein</fullName>
    </submittedName>
</protein>
<feature type="transmembrane region" description="Helical" evidence="2">
    <location>
        <begin position="251"/>
        <end position="274"/>
    </location>
</feature>
<evidence type="ECO:0000256" key="1">
    <source>
        <dbReference type="SAM" id="MobiDB-lite"/>
    </source>
</evidence>
<dbReference type="Proteomes" id="UP000044602">
    <property type="component" value="Unassembled WGS sequence"/>
</dbReference>
<keyword evidence="2" id="KW-0812">Transmembrane</keyword>
<name>A0A0G4KW68_VERLO</name>
<evidence type="ECO:0000313" key="3">
    <source>
        <dbReference type="EMBL" id="CRK14029.1"/>
    </source>
</evidence>
<proteinExistence type="predicted"/>
<feature type="compositionally biased region" description="Basic and acidic residues" evidence="1">
    <location>
        <begin position="322"/>
        <end position="342"/>
    </location>
</feature>
<dbReference type="EMBL" id="CVQH01005224">
    <property type="protein sequence ID" value="CRK14029.1"/>
    <property type="molecule type" value="Genomic_DNA"/>
</dbReference>
<dbReference type="STRING" id="100787.A0A0G4KW68"/>
<dbReference type="AlphaFoldDB" id="A0A0G4KW68"/>
<evidence type="ECO:0000313" key="4">
    <source>
        <dbReference type="Proteomes" id="UP000044602"/>
    </source>
</evidence>
<feature type="region of interest" description="Disordered" evidence="1">
    <location>
        <begin position="282"/>
        <end position="365"/>
    </location>
</feature>
<sequence>MTPTQLTDSRSPEVNGDMTTIWIPLTTAYPCHTSCSSLFWRLDKEDSPIVAWDPGYELWVDPSASCQPAAVSSWWHAEDRDEDIVQTRWSLGPLVCPEAYTTATTSDAGAGSTLVGCCPRYVVPFQLLVRSVVAIMYLFLLFYLSQADRFSGYTFITFVGPNRLGQCISDVRPNQVLTWAEPVSAMSGAWEYTSFAPQLSTVDGMHINGWVFNAVDTAAATGTPTGGDGQNADQEAGSSSSRSGWTSTTKMAVAVGVPLGVLALAGLALALFFYRRRGKAATTETETTDDQVASLPAPSVSPLETQGRVESSSPNEVASVEKPIEVLSEERRTEVASEERPIEMVTDDMSEMPAPHVVAELPARM</sequence>
<gene>
    <name evidence="3" type="ORF">BN1708_011032</name>
</gene>
<reference evidence="3 4" key="1">
    <citation type="submission" date="2015-05" db="EMBL/GenBank/DDBJ databases">
        <authorList>
            <person name="Wang D.B."/>
            <person name="Wang M."/>
        </authorList>
    </citation>
    <scope>NUCLEOTIDE SEQUENCE [LARGE SCALE GENOMIC DNA]</scope>
    <source>
        <strain evidence="3">VL1</strain>
    </source>
</reference>
<accession>A0A0G4KW68</accession>
<feature type="transmembrane region" description="Helical" evidence="2">
    <location>
        <begin position="127"/>
        <end position="145"/>
    </location>
</feature>
<keyword evidence="2" id="KW-0472">Membrane</keyword>
<evidence type="ECO:0000256" key="2">
    <source>
        <dbReference type="SAM" id="Phobius"/>
    </source>
</evidence>
<keyword evidence="2" id="KW-1133">Transmembrane helix</keyword>
<feature type="non-terminal residue" evidence="3">
    <location>
        <position position="365"/>
    </location>
</feature>
<feature type="compositionally biased region" description="Polar residues" evidence="1">
    <location>
        <begin position="302"/>
        <end position="316"/>
    </location>
</feature>